<proteinExistence type="predicted"/>
<feature type="domain" description="Glycine zipper" evidence="2">
    <location>
        <begin position="29"/>
        <end position="70"/>
    </location>
</feature>
<dbReference type="Proteomes" id="UP000076796">
    <property type="component" value="Unassembled WGS sequence"/>
</dbReference>
<dbReference type="AlphaFoldDB" id="A0A162EKV7"/>
<evidence type="ECO:0000313" key="4">
    <source>
        <dbReference type="Proteomes" id="UP000076796"/>
    </source>
</evidence>
<gene>
    <name evidence="3" type="ORF">AWU65_14900</name>
</gene>
<dbReference type="Pfam" id="PF13488">
    <property type="entry name" value="Gly-zipper_Omp"/>
    <property type="match status" value="1"/>
</dbReference>
<organism evidence="3 4">
    <name type="scientific">Paenibacillus glucanolyticus</name>
    <dbReference type="NCBI Taxonomy" id="59843"/>
    <lineage>
        <taxon>Bacteria</taxon>
        <taxon>Bacillati</taxon>
        <taxon>Bacillota</taxon>
        <taxon>Bacilli</taxon>
        <taxon>Bacillales</taxon>
        <taxon>Paenibacillaceae</taxon>
        <taxon>Paenibacillus</taxon>
    </lineage>
</organism>
<comment type="caution">
    <text evidence="3">The sequence shown here is derived from an EMBL/GenBank/DDBJ whole genome shotgun (WGS) entry which is preliminary data.</text>
</comment>
<evidence type="ECO:0000256" key="1">
    <source>
        <dbReference type="SAM" id="MobiDB-lite"/>
    </source>
</evidence>
<protein>
    <recommendedName>
        <fullName evidence="2">Glycine zipper domain-containing protein</fullName>
    </recommendedName>
</protein>
<dbReference type="KEGG" id="pglu:A3958_14370"/>
<name>A0A162EKV7_9BACL</name>
<reference evidence="3" key="1">
    <citation type="journal article" date="2016" name="Genome Announc.">
        <title>Draft genomes of two strains of Paenibacillus glucanolyticus with capability to degrade lignocellulose.</title>
        <authorList>
            <person name="Mathews S.L."/>
            <person name="Pawlak J."/>
            <person name="Grunden A.M."/>
        </authorList>
    </citation>
    <scope>NUCLEOTIDE SEQUENCE [LARGE SCALE GENOMIC DNA]</scope>
    <source>
        <strain evidence="3">SLM1</strain>
    </source>
</reference>
<accession>A0A162EKV7</accession>
<evidence type="ECO:0000313" key="3">
    <source>
        <dbReference type="EMBL" id="KZS47121.1"/>
    </source>
</evidence>
<keyword evidence="4" id="KW-1185">Reference proteome</keyword>
<feature type="compositionally biased region" description="Basic and acidic residues" evidence="1">
    <location>
        <begin position="1"/>
        <end position="18"/>
    </location>
</feature>
<evidence type="ECO:0000259" key="2">
    <source>
        <dbReference type="Pfam" id="PF13488"/>
    </source>
</evidence>
<dbReference type="InterPro" id="IPR039567">
    <property type="entry name" value="Gly-zipper"/>
</dbReference>
<dbReference type="EMBL" id="LWMH01000001">
    <property type="protein sequence ID" value="KZS47121.1"/>
    <property type="molecule type" value="Genomic_DNA"/>
</dbReference>
<dbReference type="GeneID" id="97557491"/>
<feature type="region of interest" description="Disordered" evidence="1">
    <location>
        <begin position="1"/>
        <end position="23"/>
    </location>
</feature>
<sequence>MANKNDRNQKVDSDRDTTNMDIDAGEALGTAGGGVVGAAVGSILGPIGTIAGGIAGAALGNKAGDAAENDDNDSK</sequence>
<dbReference type="RefSeq" id="WP_006208412.1">
    <property type="nucleotide sequence ID" value="NZ_CBCSBX010000005.1"/>
</dbReference>